<dbReference type="VEuPathDB" id="FungiDB:RhiirFUN_003348"/>
<sequence length="213" mass="24346">MSFDDIKIHAATAIAKSGDATYMNFVDFMNIHLQCPYGFAQLCSFKRLADLDTFEMNAITVRIVEPIPILTFKEYLKSILMNLRPVISKSKFSSLHHAQARLVKDSSGVTAKRTTDPHLFYSLGDKQTNLKKEVKRRIFSTETNAESKYTIYNKSRPKRTVAANFNDIEANVLFIVINPSNAEHFYISNQSWRSKRESKRTKLAMINCGLSFC</sequence>
<evidence type="ECO:0000313" key="1">
    <source>
        <dbReference type="EMBL" id="CAB5387454.1"/>
    </source>
</evidence>
<gene>
    <name evidence="1" type="ORF">CHRIB12_LOCUS20158</name>
</gene>
<name>A0A915ZU57_9GLOM</name>
<dbReference type="Proteomes" id="UP000684084">
    <property type="component" value="Unassembled WGS sequence"/>
</dbReference>
<reference evidence="1" key="1">
    <citation type="submission" date="2020-05" db="EMBL/GenBank/DDBJ databases">
        <authorList>
            <person name="Rincon C."/>
            <person name="Sanders R I."/>
            <person name="Robbins C."/>
            <person name="Chaturvedi A."/>
        </authorList>
    </citation>
    <scope>NUCLEOTIDE SEQUENCE</scope>
    <source>
        <strain evidence="1">CHB12</strain>
    </source>
</reference>
<evidence type="ECO:0000313" key="2">
    <source>
        <dbReference type="Proteomes" id="UP000684084"/>
    </source>
</evidence>
<accession>A0A915ZU57</accession>
<dbReference type="OrthoDB" id="2400078at2759"/>
<dbReference type="EMBL" id="CAGKOT010000058">
    <property type="protein sequence ID" value="CAB5387454.1"/>
    <property type="molecule type" value="Genomic_DNA"/>
</dbReference>
<comment type="caution">
    <text evidence="1">The sequence shown here is derived from an EMBL/GenBank/DDBJ whole genome shotgun (WGS) entry which is preliminary data.</text>
</comment>
<protein>
    <submittedName>
        <fullName evidence="1">Uncharacterized protein</fullName>
    </submittedName>
</protein>
<organism evidence="1 2">
    <name type="scientific">Rhizophagus irregularis</name>
    <dbReference type="NCBI Taxonomy" id="588596"/>
    <lineage>
        <taxon>Eukaryota</taxon>
        <taxon>Fungi</taxon>
        <taxon>Fungi incertae sedis</taxon>
        <taxon>Mucoromycota</taxon>
        <taxon>Glomeromycotina</taxon>
        <taxon>Glomeromycetes</taxon>
        <taxon>Glomerales</taxon>
        <taxon>Glomeraceae</taxon>
        <taxon>Rhizophagus</taxon>
    </lineage>
</organism>
<proteinExistence type="predicted"/>
<dbReference type="AlphaFoldDB" id="A0A915ZU57"/>